<keyword evidence="4" id="KW-1185">Reference proteome</keyword>
<feature type="signal peptide" evidence="2">
    <location>
        <begin position="1"/>
        <end position="29"/>
    </location>
</feature>
<dbReference type="PANTHER" id="PTHR33881">
    <property type="entry name" value="NEUROGENIC LOCUS NOTCH-LIKE PROTEIN"/>
    <property type="match status" value="1"/>
</dbReference>
<organism evidence="3 4">
    <name type="scientific">Hevea brasiliensis</name>
    <name type="common">Para rubber tree</name>
    <name type="synonym">Siphonia brasiliensis</name>
    <dbReference type="NCBI Taxonomy" id="3981"/>
    <lineage>
        <taxon>Eukaryota</taxon>
        <taxon>Viridiplantae</taxon>
        <taxon>Streptophyta</taxon>
        <taxon>Embryophyta</taxon>
        <taxon>Tracheophyta</taxon>
        <taxon>Spermatophyta</taxon>
        <taxon>Magnoliopsida</taxon>
        <taxon>eudicotyledons</taxon>
        <taxon>Gunneridae</taxon>
        <taxon>Pentapetalae</taxon>
        <taxon>rosids</taxon>
        <taxon>fabids</taxon>
        <taxon>Malpighiales</taxon>
        <taxon>Euphorbiaceae</taxon>
        <taxon>Crotonoideae</taxon>
        <taxon>Micrandreae</taxon>
        <taxon>Hevea</taxon>
    </lineage>
</organism>
<evidence type="ECO:0000256" key="2">
    <source>
        <dbReference type="SAM" id="SignalP"/>
    </source>
</evidence>
<keyword evidence="1" id="KW-1133">Transmembrane helix</keyword>
<dbReference type="Proteomes" id="UP001174677">
    <property type="component" value="Chromosome 6"/>
</dbReference>
<protein>
    <recommendedName>
        <fullName evidence="5">EGF-like domain-containing protein</fullName>
    </recommendedName>
</protein>
<comment type="caution">
    <text evidence="3">The sequence shown here is derived from an EMBL/GenBank/DDBJ whole genome shotgun (WGS) entry which is preliminary data.</text>
</comment>
<dbReference type="PANTHER" id="PTHR33881:SF17">
    <property type="entry name" value="EGF-LIKE DOMAIN-CONTAINING PROTEIN"/>
    <property type="match status" value="1"/>
</dbReference>
<dbReference type="EMBL" id="JARPOI010000006">
    <property type="protein sequence ID" value="KAJ9179106.1"/>
    <property type="molecule type" value="Genomic_DNA"/>
</dbReference>
<feature type="transmembrane region" description="Helical" evidence="1">
    <location>
        <begin position="181"/>
        <end position="199"/>
    </location>
</feature>
<evidence type="ECO:0000313" key="3">
    <source>
        <dbReference type="EMBL" id="KAJ9179106.1"/>
    </source>
</evidence>
<accession>A0ABQ9MJ54</accession>
<feature type="chain" id="PRO_5045594745" description="EGF-like domain-containing protein" evidence="2">
    <location>
        <begin position="30"/>
        <end position="200"/>
    </location>
</feature>
<keyword evidence="1" id="KW-0812">Transmembrane</keyword>
<reference evidence="3" key="1">
    <citation type="journal article" date="2023" name="Plant Biotechnol. J.">
        <title>Chromosome-level wild Hevea brasiliensis genome provides new tools for genomic-assisted breeding and valuable loci to elevate rubber yield.</title>
        <authorList>
            <person name="Cheng H."/>
            <person name="Song X."/>
            <person name="Hu Y."/>
            <person name="Wu T."/>
            <person name="Yang Q."/>
            <person name="An Z."/>
            <person name="Feng S."/>
            <person name="Deng Z."/>
            <person name="Wu W."/>
            <person name="Zeng X."/>
            <person name="Tu M."/>
            <person name="Wang X."/>
            <person name="Huang H."/>
        </authorList>
    </citation>
    <scope>NUCLEOTIDE SEQUENCE</scope>
    <source>
        <strain evidence="3">MT/VB/25A 57/8</strain>
    </source>
</reference>
<evidence type="ECO:0000256" key="1">
    <source>
        <dbReference type="SAM" id="Phobius"/>
    </source>
</evidence>
<evidence type="ECO:0000313" key="4">
    <source>
        <dbReference type="Proteomes" id="UP001174677"/>
    </source>
</evidence>
<proteinExistence type="predicted"/>
<sequence length="200" mass="21480">MKKYNFNFSLFSLHILLLTLFARNPAAISQNSMSEDGWCSFVFCGQGTCKNTILGFECECYAGWSKIQIGFLTFLPCLIPNCTIDLQCGNGSPPPPPSAPLPLPPLNLTDPCQLIWCADGSCLPNGTGHICQCNEGSANLLNNTELPCFQECYYGADCNGLGLGPPVPPPPSGSSEVLNSWMSLGVLTMILLAATFLTLF</sequence>
<gene>
    <name evidence="3" type="ORF">P3X46_010929</name>
</gene>
<keyword evidence="2" id="KW-0732">Signal</keyword>
<keyword evidence="1" id="KW-0472">Membrane</keyword>
<evidence type="ECO:0008006" key="5">
    <source>
        <dbReference type="Google" id="ProtNLM"/>
    </source>
</evidence>
<name>A0ABQ9MJ54_HEVBR</name>